<keyword evidence="4" id="KW-1185">Reference proteome</keyword>
<dbReference type="Proteomes" id="UP001367508">
    <property type="component" value="Unassembled WGS sequence"/>
</dbReference>
<feature type="chain" id="PRO_5042899359" evidence="2">
    <location>
        <begin position="19"/>
        <end position="338"/>
    </location>
</feature>
<proteinExistence type="predicted"/>
<reference evidence="3 4" key="1">
    <citation type="submission" date="2024-01" db="EMBL/GenBank/DDBJ databases">
        <title>The genomes of 5 underutilized Papilionoideae crops provide insights into root nodulation and disease resistanc.</title>
        <authorList>
            <person name="Jiang F."/>
        </authorList>
    </citation>
    <scope>NUCLEOTIDE SEQUENCE [LARGE SCALE GENOMIC DNA]</scope>
    <source>
        <strain evidence="3">LVBAO_FW01</strain>
        <tissue evidence="3">Leaves</tissue>
    </source>
</reference>
<comment type="caution">
    <text evidence="3">The sequence shown here is derived from an EMBL/GenBank/DDBJ whole genome shotgun (WGS) entry which is preliminary data.</text>
</comment>
<dbReference type="EMBL" id="JAYMYQ010000006">
    <property type="protein sequence ID" value="KAK7324221.1"/>
    <property type="molecule type" value="Genomic_DNA"/>
</dbReference>
<evidence type="ECO:0000313" key="3">
    <source>
        <dbReference type="EMBL" id="KAK7324221.1"/>
    </source>
</evidence>
<sequence length="338" mass="37830">MLFRKLLLTLALGGCILSYLCTSPSLEREPDEDTPKSGLSRVMQDQSTGNLRIYFLPYTWCEEPMADLLEDTILARSETQSRANPTCQIYKTIYEKESCGQVELVAGKLSIRVALALQDAHSVTLFLGPTNDHKSVYIVWGPASYLGTQSAPTLKNSMQGHLLPIPLPHLDLAALWRREERLAKHVHVLNLELVMVCGRSLLTLMNLGCCEIGGACANREWKYVNLSSLVSHPHAIHLTDYCMERKEEWRTLTWMMSRVADAGLRSCFGANGRNRNRLCAVATGGDSGNFNHEDEARRHPDESSKIHAWTSKISLAKMSLGASPKEKSRSRPFEERST</sequence>
<dbReference type="AlphaFoldDB" id="A0AAN9KWD1"/>
<evidence type="ECO:0000313" key="4">
    <source>
        <dbReference type="Proteomes" id="UP001367508"/>
    </source>
</evidence>
<evidence type="ECO:0000256" key="1">
    <source>
        <dbReference type="SAM" id="MobiDB-lite"/>
    </source>
</evidence>
<keyword evidence="2" id="KW-0732">Signal</keyword>
<name>A0AAN9KWD1_CANGL</name>
<accession>A0AAN9KWD1</accession>
<feature type="signal peptide" evidence="2">
    <location>
        <begin position="1"/>
        <end position="18"/>
    </location>
</feature>
<feature type="compositionally biased region" description="Basic and acidic residues" evidence="1">
    <location>
        <begin position="324"/>
        <end position="338"/>
    </location>
</feature>
<organism evidence="3 4">
    <name type="scientific">Canavalia gladiata</name>
    <name type="common">Sword bean</name>
    <name type="synonym">Dolichos gladiatus</name>
    <dbReference type="NCBI Taxonomy" id="3824"/>
    <lineage>
        <taxon>Eukaryota</taxon>
        <taxon>Viridiplantae</taxon>
        <taxon>Streptophyta</taxon>
        <taxon>Embryophyta</taxon>
        <taxon>Tracheophyta</taxon>
        <taxon>Spermatophyta</taxon>
        <taxon>Magnoliopsida</taxon>
        <taxon>eudicotyledons</taxon>
        <taxon>Gunneridae</taxon>
        <taxon>Pentapetalae</taxon>
        <taxon>rosids</taxon>
        <taxon>fabids</taxon>
        <taxon>Fabales</taxon>
        <taxon>Fabaceae</taxon>
        <taxon>Papilionoideae</taxon>
        <taxon>50 kb inversion clade</taxon>
        <taxon>NPAAA clade</taxon>
        <taxon>indigoferoid/millettioid clade</taxon>
        <taxon>Phaseoleae</taxon>
        <taxon>Canavalia</taxon>
    </lineage>
</organism>
<gene>
    <name evidence="3" type="ORF">VNO77_27750</name>
</gene>
<protein>
    <submittedName>
        <fullName evidence="3">Uncharacterized protein</fullName>
    </submittedName>
</protein>
<feature type="region of interest" description="Disordered" evidence="1">
    <location>
        <begin position="318"/>
        <end position="338"/>
    </location>
</feature>
<evidence type="ECO:0000256" key="2">
    <source>
        <dbReference type="SAM" id="SignalP"/>
    </source>
</evidence>